<keyword evidence="2 9" id="KW-0812">Transmembrane</keyword>
<feature type="transmembrane region" description="Helical" evidence="9">
    <location>
        <begin position="1132"/>
        <end position="1150"/>
    </location>
</feature>
<keyword evidence="12" id="KW-1185">Reference proteome</keyword>
<evidence type="ECO:0000256" key="2">
    <source>
        <dbReference type="ARBA" id="ARBA00022692"/>
    </source>
</evidence>
<organism evidence="11 12">
    <name type="scientific">Polyrhizophydium stewartii</name>
    <dbReference type="NCBI Taxonomy" id="2732419"/>
    <lineage>
        <taxon>Eukaryota</taxon>
        <taxon>Fungi</taxon>
        <taxon>Fungi incertae sedis</taxon>
        <taxon>Chytridiomycota</taxon>
        <taxon>Chytridiomycota incertae sedis</taxon>
        <taxon>Chytridiomycetes</taxon>
        <taxon>Rhizophydiales</taxon>
        <taxon>Rhizophydiales incertae sedis</taxon>
        <taxon>Polyrhizophydium</taxon>
    </lineage>
</organism>
<feature type="transmembrane region" description="Helical" evidence="9">
    <location>
        <begin position="1028"/>
        <end position="1047"/>
    </location>
</feature>
<feature type="transmembrane region" description="Helical" evidence="9">
    <location>
        <begin position="72"/>
        <end position="94"/>
    </location>
</feature>
<proteinExistence type="predicted"/>
<protein>
    <recommendedName>
        <fullName evidence="10">ELMO domain-containing protein</fullName>
    </recommendedName>
</protein>
<evidence type="ECO:0000256" key="8">
    <source>
        <dbReference type="SAM" id="MobiDB-lite"/>
    </source>
</evidence>
<feature type="transmembrane region" description="Helical" evidence="9">
    <location>
        <begin position="1288"/>
        <end position="1308"/>
    </location>
</feature>
<evidence type="ECO:0000259" key="10">
    <source>
        <dbReference type="PROSITE" id="PS51335"/>
    </source>
</evidence>
<sequence>MSLVAVPFELVAQAVAPLASAAAFLAAPLVWVAAPLLSIAVVVPFAALSLAALAAAASMYRMRLSLFDSANWFTAFVIGQIYSSTALLLGYKLFKRLVRFLTGTTELFRICDSVVGTQKLGAVFTVPAAAAATDADTDTPSDAVYAAEANAGLVRLSPELLHRVDLCIMYSSKLSLIRREIESRYSQLEEPLEMLLVNKQFPLKGSILTPQAIVLRACLQQVFASYRLMHELNARAASRYDSTEPQNERKLLELWDLLVPDEKLSSRYTSQWQKIGFQGKDPSTDFRGMGLLALDDLHYLCKTYPEISARILAASHHPASWFSFAIVGINMTAYALRLVRTRFLQFTFYRFGVTKEVYHEVYCYLFDGFERFWTAQKKAPSILDFNDLFKKYQIKVEREILELKPPLLNAAPMAAEHLKNKRLAIVHVARVSGRRLAADIAPSLPEAPHTMEDASAFTTHSGTFTDSGVAGNPPSNAKIVEEFQYLLEKSQQLFAGLRDLPPTGRSWQPYFQRTFEVYTKIWKFQQKYRSVLDNKEYYGLKRWEIGEIASKIGLLYYNYYMRTSETNYLYESFIFYEAIRDRMYFKDVMEVRSPVLMTKKMRYYSRFIIVCVLLNRNEMAKVLVEELAELINEYIATFTPNDANDWHVVLSEMTTFLEAEKRLAPLDFDGSILHFPSRIQLQNTLKFDKDGAPKLKLQEAILVGNHSNQIKISELTLDIYRVLQSLEREPTTLPTQLQPAIPQSDPMTSMESREGAEDVDKSTATRRTNPHRYLLYRPTFAQLMLYIATAFKDISENSAMLLYLSADGAKRAAPAQTYAGGVSMAINYSRKPGFEKPDPDQTALVHTLHPDDLMPFTRKPLFVIVDSNNSSAFTSFSKVFEQPFVCLLSPTEYPASIKDTTHVGGLFTLFLHAPIKGLVFVCDLETLSPDIWSQCVFHADATEKLIAELIEKDAIIDKSFKRFAQDDFLRNFMVRFILCHAILSHHTAFKESKHLPSSFPTVPQSVLAAPELSARIQELVRIANTSHLYSFDGAALVAALVFVLAFGPTQAFRHTIVGDIHSLVTKRLPSALASLAVCVFGERGVAFLKRQANWVGNEKHPLGQLFYLLLTVGGLIEFCISTLPHLDFDENWLVIVPVVAITFVSFYKACYTDPGFVTKDNVDKVLDKFDYDYWLYAPRICRTCHIQKPARSKHCSTCKGCIAELDHHCVWINNCVGYNNHRWFVLFLLSTGFYCTYGCLYALDVLSNRFFVVHRLDQAYYRDPVTHAITKLPISMQIRHIMRVEPRLSAFVAFTAMCALIVFAFLAYHMYTVLKGMTTNESFKWEDIRCADQQGLLEDIPKILYEFNRDYPKLRLAAVIAGPDSDSAKTLRKRCTAINNFFKDVPDEDDDDGAQLEGKAEDSTRRRRKESQKKNAKALPAPAPEKVAYLPASKYARKMRNIYDLGLLRNLLHVMVPPRLE</sequence>
<dbReference type="Proteomes" id="UP001527925">
    <property type="component" value="Unassembled WGS sequence"/>
</dbReference>
<evidence type="ECO:0000313" key="12">
    <source>
        <dbReference type="Proteomes" id="UP001527925"/>
    </source>
</evidence>
<evidence type="ECO:0000256" key="9">
    <source>
        <dbReference type="SAM" id="Phobius"/>
    </source>
</evidence>
<evidence type="ECO:0000256" key="4">
    <source>
        <dbReference type="ARBA" id="ARBA00023136"/>
    </source>
</evidence>
<comment type="caution">
    <text evidence="11">The sequence shown here is derived from an EMBL/GenBank/DDBJ whole genome shotgun (WGS) entry which is preliminary data.</text>
</comment>
<dbReference type="Pfam" id="PF12070">
    <property type="entry name" value="SCAI"/>
    <property type="match status" value="1"/>
</dbReference>
<dbReference type="EMBL" id="JADGIZ020000013">
    <property type="protein sequence ID" value="KAL2916947.1"/>
    <property type="molecule type" value="Genomic_DNA"/>
</dbReference>
<dbReference type="InterPro" id="IPR022709">
    <property type="entry name" value="SCAI"/>
</dbReference>
<keyword evidence="3 9" id="KW-1133">Transmembrane helix</keyword>
<comment type="catalytic activity">
    <reaction evidence="7">
        <text>L-cysteinyl-[protein] + hexadecanoyl-CoA = S-hexadecanoyl-L-cysteinyl-[protein] + CoA</text>
        <dbReference type="Rhea" id="RHEA:36683"/>
        <dbReference type="Rhea" id="RHEA-COMP:10131"/>
        <dbReference type="Rhea" id="RHEA-COMP:11032"/>
        <dbReference type="ChEBI" id="CHEBI:29950"/>
        <dbReference type="ChEBI" id="CHEBI:57287"/>
        <dbReference type="ChEBI" id="CHEBI:57379"/>
        <dbReference type="ChEBI" id="CHEBI:74151"/>
        <dbReference type="EC" id="2.3.1.225"/>
    </reaction>
</comment>
<evidence type="ECO:0000313" key="11">
    <source>
        <dbReference type="EMBL" id="KAL2916947.1"/>
    </source>
</evidence>
<dbReference type="InterPro" id="IPR001594">
    <property type="entry name" value="Palmitoyltrfase_DHHC"/>
</dbReference>
<reference evidence="11 12" key="1">
    <citation type="submission" date="2023-09" db="EMBL/GenBank/DDBJ databases">
        <title>Pangenome analysis of Batrachochytrium dendrobatidis and related Chytrids.</title>
        <authorList>
            <person name="Yacoub M.N."/>
            <person name="Stajich J.E."/>
            <person name="James T.Y."/>
        </authorList>
    </citation>
    <scope>NUCLEOTIDE SEQUENCE [LARGE SCALE GENOMIC DNA]</scope>
    <source>
        <strain evidence="11 12">JEL0888</strain>
    </source>
</reference>
<evidence type="ECO:0000256" key="5">
    <source>
        <dbReference type="ARBA" id="ARBA00023139"/>
    </source>
</evidence>
<keyword evidence="4 9" id="KW-0472">Membrane</keyword>
<dbReference type="InterPro" id="IPR006816">
    <property type="entry name" value="ELMO_dom"/>
</dbReference>
<feature type="region of interest" description="Disordered" evidence="8">
    <location>
        <begin position="1388"/>
        <end position="1422"/>
    </location>
</feature>
<dbReference type="PANTHER" id="PTHR21243">
    <property type="entry name" value="PROTEIN SCAI"/>
    <property type="match status" value="1"/>
</dbReference>
<feature type="transmembrane region" description="Helical" evidence="9">
    <location>
        <begin position="1105"/>
        <end position="1126"/>
    </location>
</feature>
<feature type="transmembrane region" description="Helical" evidence="9">
    <location>
        <begin position="1223"/>
        <end position="1243"/>
    </location>
</feature>
<dbReference type="PROSITE" id="PS50216">
    <property type="entry name" value="DHHC"/>
    <property type="match status" value="1"/>
</dbReference>
<dbReference type="Pfam" id="PF01529">
    <property type="entry name" value="DHHC"/>
    <property type="match status" value="1"/>
</dbReference>
<accession>A0ABR4NBP5</accession>
<keyword evidence="5" id="KW-0564">Palmitate</keyword>
<evidence type="ECO:0000256" key="1">
    <source>
        <dbReference type="ARBA" id="ARBA00004141"/>
    </source>
</evidence>
<evidence type="ECO:0000256" key="7">
    <source>
        <dbReference type="ARBA" id="ARBA00048048"/>
    </source>
</evidence>
<comment type="subcellular location">
    <subcellularLocation>
        <location evidence="1">Membrane</location>
        <topology evidence="1">Multi-pass membrane protein</topology>
    </subcellularLocation>
</comment>
<feature type="compositionally biased region" description="Basic residues" evidence="8">
    <location>
        <begin position="1405"/>
        <end position="1416"/>
    </location>
</feature>
<evidence type="ECO:0000256" key="3">
    <source>
        <dbReference type="ARBA" id="ARBA00022989"/>
    </source>
</evidence>
<feature type="region of interest" description="Disordered" evidence="8">
    <location>
        <begin position="731"/>
        <end position="764"/>
    </location>
</feature>
<feature type="domain" description="ELMO" evidence="10">
    <location>
        <begin position="246"/>
        <end position="400"/>
    </location>
</feature>
<feature type="compositionally biased region" description="Basic and acidic residues" evidence="8">
    <location>
        <begin position="751"/>
        <end position="763"/>
    </location>
</feature>
<name>A0ABR4NBP5_9FUNG</name>
<feature type="transmembrane region" description="Helical" evidence="9">
    <location>
        <begin position="36"/>
        <end position="60"/>
    </location>
</feature>
<feature type="transmembrane region" description="Helical" evidence="9">
    <location>
        <begin position="319"/>
        <end position="339"/>
    </location>
</feature>
<dbReference type="Pfam" id="PF04727">
    <property type="entry name" value="ELMO_CED12"/>
    <property type="match status" value="1"/>
</dbReference>
<gene>
    <name evidence="11" type="ORF">HK105_203379</name>
</gene>
<evidence type="ECO:0000256" key="6">
    <source>
        <dbReference type="ARBA" id="ARBA00023288"/>
    </source>
</evidence>
<dbReference type="PROSITE" id="PS51335">
    <property type="entry name" value="ELMO"/>
    <property type="match status" value="1"/>
</dbReference>
<keyword evidence="6" id="KW-0449">Lipoprotein</keyword>